<name>A0A1I5HUP0_9BACT</name>
<feature type="domain" description="DUF4296" evidence="1">
    <location>
        <begin position="23"/>
        <end position="107"/>
    </location>
</feature>
<sequence length="116" mass="13323">MRRLLILFLLISTALSCGKSNKPDGLLSEDQMVSVLIDIHLTEGVASALPIPYDSSQTLYRLLEKDIFLKHDTSDSVFTESMRYYLQYPERMDQMYARVIDSLVVRESNPTSEEKM</sequence>
<dbReference type="PROSITE" id="PS51257">
    <property type="entry name" value="PROKAR_LIPOPROTEIN"/>
    <property type="match status" value="1"/>
</dbReference>
<organism evidence="2 3">
    <name type="scientific">Algoriphagus ornithinivorans</name>
    <dbReference type="NCBI Taxonomy" id="226506"/>
    <lineage>
        <taxon>Bacteria</taxon>
        <taxon>Pseudomonadati</taxon>
        <taxon>Bacteroidota</taxon>
        <taxon>Cytophagia</taxon>
        <taxon>Cytophagales</taxon>
        <taxon>Cyclobacteriaceae</taxon>
        <taxon>Algoriphagus</taxon>
    </lineage>
</organism>
<dbReference type="InterPro" id="IPR025381">
    <property type="entry name" value="DUF4296"/>
</dbReference>
<dbReference type="Proteomes" id="UP000199564">
    <property type="component" value="Unassembled WGS sequence"/>
</dbReference>
<evidence type="ECO:0000313" key="3">
    <source>
        <dbReference type="Proteomes" id="UP000199564"/>
    </source>
</evidence>
<dbReference type="STRING" id="226506.SAMN04488519_107260"/>
<dbReference type="Pfam" id="PF14129">
    <property type="entry name" value="DUF4296"/>
    <property type="match status" value="1"/>
</dbReference>
<accession>A0A1I5HUP0</accession>
<keyword evidence="3" id="KW-1185">Reference proteome</keyword>
<proteinExistence type="predicted"/>
<gene>
    <name evidence="2" type="ORF">SAMN04488519_107260</name>
</gene>
<evidence type="ECO:0000313" key="2">
    <source>
        <dbReference type="EMBL" id="SFO51710.1"/>
    </source>
</evidence>
<protein>
    <recommendedName>
        <fullName evidence="1">DUF4296 domain-containing protein</fullName>
    </recommendedName>
</protein>
<evidence type="ECO:0000259" key="1">
    <source>
        <dbReference type="Pfam" id="PF14129"/>
    </source>
</evidence>
<dbReference type="EMBL" id="FOVW01000007">
    <property type="protein sequence ID" value="SFO51710.1"/>
    <property type="molecule type" value="Genomic_DNA"/>
</dbReference>
<reference evidence="3" key="1">
    <citation type="submission" date="2016-10" db="EMBL/GenBank/DDBJ databases">
        <authorList>
            <person name="Varghese N."/>
            <person name="Submissions S."/>
        </authorList>
    </citation>
    <scope>NUCLEOTIDE SEQUENCE [LARGE SCALE GENOMIC DNA]</scope>
    <source>
        <strain evidence="3">DSM 15282</strain>
    </source>
</reference>
<dbReference type="RefSeq" id="WP_091654717.1">
    <property type="nucleotide sequence ID" value="NZ_FOVW01000007.1"/>
</dbReference>
<dbReference type="AlphaFoldDB" id="A0A1I5HUP0"/>